<organism evidence="2 3">
    <name type="scientific">Anaerosporomusa subterranea</name>
    <dbReference type="NCBI Taxonomy" id="1794912"/>
    <lineage>
        <taxon>Bacteria</taxon>
        <taxon>Bacillati</taxon>
        <taxon>Bacillota</taxon>
        <taxon>Negativicutes</taxon>
        <taxon>Acetonemataceae</taxon>
        <taxon>Anaerosporomusa</taxon>
    </lineage>
</organism>
<reference evidence="2 3" key="1">
    <citation type="submission" date="2016-02" db="EMBL/GenBank/DDBJ databases">
        <title>Anaerosporomusa subterraneum gen. nov., sp. nov., a spore-forming obligate anaerobe isolated from saprolite.</title>
        <authorList>
            <person name="Choi J.K."/>
            <person name="Shah M."/>
            <person name="Yee N."/>
        </authorList>
    </citation>
    <scope>NUCLEOTIDE SEQUENCE [LARGE SCALE GENOMIC DNA]</scope>
    <source>
        <strain evidence="2 3">RU4</strain>
    </source>
</reference>
<feature type="chain" id="PRO_5007595024" evidence="1">
    <location>
        <begin position="29"/>
        <end position="133"/>
    </location>
</feature>
<proteinExistence type="predicted"/>
<comment type="caution">
    <text evidence="2">The sequence shown here is derived from an EMBL/GenBank/DDBJ whole genome shotgun (WGS) entry which is preliminary data.</text>
</comment>
<dbReference type="RefSeq" id="WP_066237573.1">
    <property type="nucleotide sequence ID" value="NZ_LSGP01000006.1"/>
</dbReference>
<evidence type="ECO:0000256" key="1">
    <source>
        <dbReference type="SAM" id="SignalP"/>
    </source>
</evidence>
<evidence type="ECO:0000313" key="2">
    <source>
        <dbReference type="EMBL" id="KYZ77785.1"/>
    </source>
</evidence>
<dbReference type="AlphaFoldDB" id="A0A154BV96"/>
<dbReference type="Proteomes" id="UP000076268">
    <property type="component" value="Unassembled WGS sequence"/>
</dbReference>
<name>A0A154BV96_ANASB</name>
<keyword evidence="3" id="KW-1185">Reference proteome</keyword>
<gene>
    <name evidence="2" type="ORF">AXX12_17110</name>
</gene>
<keyword evidence="1" id="KW-0732">Signal</keyword>
<feature type="signal peptide" evidence="1">
    <location>
        <begin position="1"/>
        <end position="28"/>
    </location>
</feature>
<dbReference type="OrthoDB" id="1684992at2"/>
<sequence>MNSIRVRLLICFLLLCGLLAGFASTALAAPSLHWQTEQVYYDSHGRLIIEGYFYNNGTQTITWINWQELKVYFRQHNTRWWLQAAATFNDLNVTLYPGDSVRWTFRITNVSRAYFNYYDVKWNVNYQYRATRL</sequence>
<accession>A0A154BV96</accession>
<evidence type="ECO:0000313" key="3">
    <source>
        <dbReference type="Proteomes" id="UP000076268"/>
    </source>
</evidence>
<protein>
    <submittedName>
        <fullName evidence="2">Uncharacterized protein</fullName>
    </submittedName>
</protein>
<dbReference type="EMBL" id="LSGP01000006">
    <property type="protein sequence ID" value="KYZ77785.1"/>
    <property type="molecule type" value="Genomic_DNA"/>
</dbReference>